<keyword evidence="3" id="KW-1185">Reference proteome</keyword>
<evidence type="ECO:0000256" key="1">
    <source>
        <dbReference type="SAM" id="MobiDB-lite"/>
    </source>
</evidence>
<name>A0ABW4A6M3_9ACTN</name>
<dbReference type="Proteomes" id="UP001597183">
    <property type="component" value="Unassembled WGS sequence"/>
</dbReference>
<proteinExistence type="predicted"/>
<gene>
    <name evidence="2" type="ORF">ACFQ5G_12515</name>
</gene>
<protein>
    <submittedName>
        <fullName evidence="2">Uncharacterized protein</fullName>
    </submittedName>
</protein>
<organism evidence="2 3">
    <name type="scientific">Actinoplanes sichuanensis</name>
    <dbReference type="NCBI Taxonomy" id="512349"/>
    <lineage>
        <taxon>Bacteria</taxon>
        <taxon>Bacillati</taxon>
        <taxon>Actinomycetota</taxon>
        <taxon>Actinomycetes</taxon>
        <taxon>Micromonosporales</taxon>
        <taxon>Micromonosporaceae</taxon>
        <taxon>Actinoplanes</taxon>
    </lineage>
</organism>
<evidence type="ECO:0000313" key="2">
    <source>
        <dbReference type="EMBL" id="MFD1366169.1"/>
    </source>
</evidence>
<dbReference type="RefSeq" id="WP_317786549.1">
    <property type="nucleotide sequence ID" value="NZ_AP028461.1"/>
</dbReference>
<sequence length="192" mass="21264">MTAAETYGRDKVCQRTACTADGPADHVGGAHLDPRDRNRFDGNGTSLRATTYRVRSELYALERVKADHPDLAEVIDVAVHAVLKEIQFLNDQNVHIKVDADRKVREASRNALDCEHHGKTIQGLEEQLTLVDQSGDRSEKGRLALLGGIVAFDEFIRQIDAGATVPDLPKLVAAIRDVLKKTHAAHDRAWKR</sequence>
<accession>A0ABW4A6M3</accession>
<feature type="region of interest" description="Disordered" evidence="1">
    <location>
        <begin position="23"/>
        <end position="44"/>
    </location>
</feature>
<comment type="caution">
    <text evidence="2">The sequence shown here is derived from an EMBL/GenBank/DDBJ whole genome shotgun (WGS) entry which is preliminary data.</text>
</comment>
<evidence type="ECO:0000313" key="3">
    <source>
        <dbReference type="Proteomes" id="UP001597183"/>
    </source>
</evidence>
<reference evidence="3" key="1">
    <citation type="journal article" date="2019" name="Int. J. Syst. Evol. Microbiol.">
        <title>The Global Catalogue of Microorganisms (GCM) 10K type strain sequencing project: providing services to taxonomists for standard genome sequencing and annotation.</title>
        <authorList>
            <consortium name="The Broad Institute Genomics Platform"/>
            <consortium name="The Broad Institute Genome Sequencing Center for Infectious Disease"/>
            <person name="Wu L."/>
            <person name="Ma J."/>
        </authorList>
    </citation>
    <scope>NUCLEOTIDE SEQUENCE [LARGE SCALE GENOMIC DNA]</scope>
    <source>
        <strain evidence="3">CCM 7526</strain>
    </source>
</reference>
<dbReference type="EMBL" id="JBHTMK010000016">
    <property type="protein sequence ID" value="MFD1366169.1"/>
    <property type="molecule type" value="Genomic_DNA"/>
</dbReference>